<dbReference type="EMBL" id="OX597814">
    <property type="protein sequence ID" value="CAI9716285.1"/>
    <property type="molecule type" value="Genomic_DNA"/>
</dbReference>
<evidence type="ECO:0000256" key="2">
    <source>
        <dbReference type="ARBA" id="ARBA00022525"/>
    </source>
</evidence>
<dbReference type="InterPro" id="IPR020837">
    <property type="entry name" value="Fibrinogen_CS"/>
</dbReference>
<evidence type="ECO:0000256" key="4">
    <source>
        <dbReference type="ARBA" id="ARBA00023180"/>
    </source>
</evidence>
<dbReference type="Proteomes" id="UP001162480">
    <property type="component" value="Chromosome 1"/>
</dbReference>
<dbReference type="Gene3D" id="3.90.215.10">
    <property type="entry name" value="Gamma Fibrinogen, chain A, domain 1"/>
    <property type="match status" value="1"/>
</dbReference>
<sequence length="511" mass="59369">MYQKTEEVELSEVELATAKMHLTRTGKTVQLNTREEVQEETRRKTIRTDRIDKRFSLSLSDDEVNIQERKKRLEKEVKAKNYTKQTTIRTESCSYTIVVNRRITPLCPILTPSNKTKVNKSFADKRTDDEDEIFNEPGINPESGDYFFDVDAMSSETSAPNDKSGGICRRRLAFLTQRLQYLQEMQKVERERANLYESNVKGHDMEIDHIDSGLNTLKTNLTQLIKALHSIETKVFRQERINNNLHHKLSSVVLDMDEVSKNFQIRPSKPISHLTDGSGKKILPKYATPCNLVDAAQHSYADCSAIYKAGHKTSGVYKIQPEGLTCSLAVWCDMDTDGGGWLLFQRRADGTENFNRKWLDYKTGFGDVSNEFWLGNQNIFLLSNQKAYELRIDLWDFNGNRAYATYQSFKLEGERDKYRLHVSSFSGTARNSFYLHNYAFFSTMDRDNDKHARVNCASQWDGGWWFTNCWRAMLNGLYHRKSYAKFRGIAWNSWKYEQLKATEMKIRPLDH</sequence>
<dbReference type="AlphaFoldDB" id="A0AA36EY26"/>
<dbReference type="GO" id="GO:0030674">
    <property type="term" value="F:protein-macromolecule adaptor activity"/>
    <property type="evidence" value="ECO:0007669"/>
    <property type="project" value="TreeGrafter"/>
</dbReference>
<dbReference type="GO" id="GO:0005201">
    <property type="term" value="F:extracellular matrix structural constituent"/>
    <property type="evidence" value="ECO:0007669"/>
    <property type="project" value="TreeGrafter"/>
</dbReference>
<dbReference type="SMART" id="SM00186">
    <property type="entry name" value="FBG"/>
    <property type="match status" value="1"/>
</dbReference>
<evidence type="ECO:0000313" key="7">
    <source>
        <dbReference type="EMBL" id="CAI9716285.1"/>
    </source>
</evidence>
<evidence type="ECO:0000259" key="6">
    <source>
        <dbReference type="PROSITE" id="PS51406"/>
    </source>
</evidence>
<evidence type="ECO:0000256" key="5">
    <source>
        <dbReference type="SAM" id="Coils"/>
    </source>
</evidence>
<dbReference type="InterPro" id="IPR014716">
    <property type="entry name" value="Fibrinogen_a/b/g_C_1"/>
</dbReference>
<dbReference type="FunFam" id="3.90.215.10:FF:000001">
    <property type="entry name" value="Tenascin isoform 1"/>
    <property type="match status" value="1"/>
</dbReference>
<dbReference type="GO" id="GO:0005577">
    <property type="term" value="C:fibrinogen complex"/>
    <property type="evidence" value="ECO:0007669"/>
    <property type="project" value="TreeGrafter"/>
</dbReference>
<feature type="domain" description="Fibrinogen C-terminal" evidence="6">
    <location>
        <begin position="294"/>
        <end position="510"/>
    </location>
</feature>
<name>A0AA36EY26_OCTVU</name>
<evidence type="ECO:0000256" key="3">
    <source>
        <dbReference type="ARBA" id="ARBA00023157"/>
    </source>
</evidence>
<dbReference type="InterPro" id="IPR002181">
    <property type="entry name" value="Fibrinogen_a/b/g_C_dom"/>
</dbReference>
<dbReference type="PROSITE" id="PS51406">
    <property type="entry name" value="FIBRINOGEN_C_2"/>
    <property type="match status" value="1"/>
</dbReference>
<keyword evidence="2" id="KW-0964">Secreted</keyword>
<dbReference type="Pfam" id="PF00147">
    <property type="entry name" value="Fibrinogen_C"/>
    <property type="match status" value="1"/>
</dbReference>
<dbReference type="InterPro" id="IPR037579">
    <property type="entry name" value="FIB_ANG-like"/>
</dbReference>
<keyword evidence="8" id="KW-1185">Reference proteome</keyword>
<dbReference type="CDD" id="cd00087">
    <property type="entry name" value="FReD"/>
    <property type="match status" value="1"/>
</dbReference>
<proteinExistence type="predicted"/>
<gene>
    <name evidence="7" type="ORF">OCTVUL_1B007660</name>
</gene>
<dbReference type="PROSITE" id="PS00514">
    <property type="entry name" value="FIBRINOGEN_C_1"/>
    <property type="match status" value="1"/>
</dbReference>
<dbReference type="SUPFAM" id="SSF56496">
    <property type="entry name" value="Fibrinogen C-terminal domain-like"/>
    <property type="match status" value="1"/>
</dbReference>
<keyword evidence="4" id="KW-0325">Glycoprotein</keyword>
<accession>A0AA36EY26</accession>
<feature type="coiled-coil region" evidence="5">
    <location>
        <begin position="178"/>
        <end position="234"/>
    </location>
</feature>
<comment type="subcellular location">
    <subcellularLocation>
        <location evidence="1">Secreted</location>
    </subcellularLocation>
</comment>
<dbReference type="GO" id="GO:0034116">
    <property type="term" value="P:positive regulation of heterotypic cell-cell adhesion"/>
    <property type="evidence" value="ECO:0007669"/>
    <property type="project" value="TreeGrafter"/>
</dbReference>
<evidence type="ECO:0000313" key="8">
    <source>
        <dbReference type="Proteomes" id="UP001162480"/>
    </source>
</evidence>
<keyword evidence="5" id="KW-0175">Coiled coil</keyword>
<reference evidence="7" key="1">
    <citation type="submission" date="2023-08" db="EMBL/GenBank/DDBJ databases">
        <authorList>
            <person name="Alioto T."/>
            <person name="Alioto T."/>
            <person name="Gomez Garrido J."/>
        </authorList>
    </citation>
    <scope>NUCLEOTIDE SEQUENCE</scope>
</reference>
<protein>
    <recommendedName>
        <fullName evidence="6">Fibrinogen C-terminal domain-containing protein</fullName>
    </recommendedName>
</protein>
<organism evidence="7 8">
    <name type="scientific">Octopus vulgaris</name>
    <name type="common">Common octopus</name>
    <dbReference type="NCBI Taxonomy" id="6645"/>
    <lineage>
        <taxon>Eukaryota</taxon>
        <taxon>Metazoa</taxon>
        <taxon>Spiralia</taxon>
        <taxon>Lophotrochozoa</taxon>
        <taxon>Mollusca</taxon>
        <taxon>Cephalopoda</taxon>
        <taxon>Coleoidea</taxon>
        <taxon>Octopodiformes</taxon>
        <taxon>Octopoda</taxon>
        <taxon>Incirrata</taxon>
        <taxon>Octopodidae</taxon>
        <taxon>Octopus</taxon>
    </lineage>
</organism>
<keyword evidence="3" id="KW-1015">Disulfide bond</keyword>
<evidence type="ECO:0000256" key="1">
    <source>
        <dbReference type="ARBA" id="ARBA00004613"/>
    </source>
</evidence>
<dbReference type="PANTHER" id="PTHR47221:SF5">
    <property type="entry name" value="FIBRINOGEN C-TERMINAL DOMAIN-CONTAINING PROTEIN"/>
    <property type="match status" value="1"/>
</dbReference>
<dbReference type="NCBIfam" id="NF040941">
    <property type="entry name" value="GGGWT_bact"/>
    <property type="match status" value="1"/>
</dbReference>
<dbReference type="InterPro" id="IPR036056">
    <property type="entry name" value="Fibrinogen-like_C"/>
</dbReference>
<dbReference type="PANTHER" id="PTHR47221">
    <property type="entry name" value="FIBRINOGEN ALPHA CHAIN"/>
    <property type="match status" value="1"/>
</dbReference>